<dbReference type="InterPro" id="IPR029058">
    <property type="entry name" value="AB_hydrolase_fold"/>
</dbReference>
<dbReference type="Gene3D" id="3.40.50.1820">
    <property type="entry name" value="alpha/beta hydrolase"/>
    <property type="match status" value="1"/>
</dbReference>
<keyword evidence="4" id="KW-0858">Xylan degradation</keyword>
<keyword evidence="7" id="KW-0119">Carbohydrate metabolism</keyword>
<dbReference type="EC" id="3.1.1.73" evidence="2"/>
<evidence type="ECO:0000256" key="1">
    <source>
        <dbReference type="ARBA" id="ARBA00004613"/>
    </source>
</evidence>
<keyword evidence="5" id="KW-0732">Signal</keyword>
<dbReference type="PANTHER" id="PTHR38050">
    <property type="match status" value="1"/>
</dbReference>
<dbReference type="GO" id="GO:0030600">
    <property type="term" value="F:feruloyl esterase activity"/>
    <property type="evidence" value="ECO:0007669"/>
    <property type="project" value="UniProtKB-EC"/>
</dbReference>
<evidence type="ECO:0000256" key="3">
    <source>
        <dbReference type="ARBA" id="ARBA00022525"/>
    </source>
</evidence>
<evidence type="ECO:0000256" key="5">
    <source>
        <dbReference type="ARBA" id="ARBA00022729"/>
    </source>
</evidence>
<evidence type="ECO:0000256" key="8">
    <source>
        <dbReference type="ARBA" id="ARBA00023326"/>
    </source>
</evidence>
<name>A0A261XSU9_9FUNG</name>
<proteinExistence type="predicted"/>
<organism evidence="10 11">
    <name type="scientific">Bifiguratus adelaidae</name>
    <dbReference type="NCBI Taxonomy" id="1938954"/>
    <lineage>
        <taxon>Eukaryota</taxon>
        <taxon>Fungi</taxon>
        <taxon>Fungi incertae sedis</taxon>
        <taxon>Mucoromycota</taxon>
        <taxon>Mucoromycotina</taxon>
        <taxon>Endogonomycetes</taxon>
        <taxon>Endogonales</taxon>
        <taxon>Endogonales incertae sedis</taxon>
        <taxon>Bifiguratus</taxon>
    </lineage>
</organism>
<dbReference type="Proteomes" id="UP000242875">
    <property type="component" value="Unassembled WGS sequence"/>
</dbReference>
<keyword evidence="8" id="KW-0624">Polysaccharide degradation</keyword>
<dbReference type="AlphaFoldDB" id="A0A261XSU9"/>
<evidence type="ECO:0000256" key="7">
    <source>
        <dbReference type="ARBA" id="ARBA00023277"/>
    </source>
</evidence>
<sequence length="195" mass="21423">MLSISRQLLQSTSLRTIARKRLQHDLDSSGTLRNFLISIPSSYSQQSQVPIILSYHGGTRTAQYQLELDLTNPQFNTFAMVVYPQGLNDAWENIPGPSENVPDVQFTADIIDHLCDLYCIDRNRIWATGKSYGGVLCGTLACDPNRSKRIAAFAPVAGAFYVKSSTCDPSTATFLVILVAQISHSSNFTVAMTGQ</sequence>
<dbReference type="OrthoDB" id="424610at2759"/>
<comment type="caution">
    <text evidence="10">The sequence shown here is derived from an EMBL/GenBank/DDBJ whole genome shotgun (WGS) entry which is preliminary data.</text>
</comment>
<dbReference type="PANTHER" id="PTHR38050:SF2">
    <property type="entry name" value="FERULOYL ESTERASE C-RELATED"/>
    <property type="match status" value="1"/>
</dbReference>
<comment type="subcellular location">
    <subcellularLocation>
        <location evidence="1">Secreted</location>
    </subcellularLocation>
</comment>
<keyword evidence="6" id="KW-0378">Hydrolase</keyword>
<evidence type="ECO:0000256" key="6">
    <source>
        <dbReference type="ARBA" id="ARBA00022801"/>
    </source>
</evidence>
<dbReference type="EMBL" id="MVBO01000372">
    <property type="protein sequence ID" value="OZJ01436.1"/>
    <property type="molecule type" value="Genomic_DNA"/>
</dbReference>
<gene>
    <name evidence="10" type="ORF">BZG36_05698</name>
</gene>
<keyword evidence="3" id="KW-0964">Secreted</keyword>
<accession>A0A261XSU9</accession>
<keyword evidence="11" id="KW-1185">Reference proteome</keyword>
<dbReference type="InterPro" id="IPR043595">
    <property type="entry name" value="FaeB/C/D"/>
</dbReference>
<protein>
    <recommendedName>
        <fullName evidence="2">feruloyl esterase</fullName>
        <ecNumber evidence="2">3.1.1.73</ecNumber>
    </recommendedName>
</protein>
<evidence type="ECO:0000313" key="10">
    <source>
        <dbReference type="EMBL" id="OZJ01436.1"/>
    </source>
</evidence>
<dbReference type="GO" id="GO:0005576">
    <property type="term" value="C:extracellular region"/>
    <property type="evidence" value="ECO:0007669"/>
    <property type="project" value="UniProtKB-SubCell"/>
</dbReference>
<evidence type="ECO:0000256" key="9">
    <source>
        <dbReference type="ARBA" id="ARBA00034075"/>
    </source>
</evidence>
<dbReference type="GO" id="GO:0045493">
    <property type="term" value="P:xylan catabolic process"/>
    <property type="evidence" value="ECO:0007669"/>
    <property type="project" value="UniProtKB-KW"/>
</dbReference>
<evidence type="ECO:0000313" key="11">
    <source>
        <dbReference type="Proteomes" id="UP000242875"/>
    </source>
</evidence>
<dbReference type="SUPFAM" id="SSF53474">
    <property type="entry name" value="alpha/beta-Hydrolases"/>
    <property type="match status" value="1"/>
</dbReference>
<evidence type="ECO:0000256" key="2">
    <source>
        <dbReference type="ARBA" id="ARBA00013091"/>
    </source>
</evidence>
<evidence type="ECO:0000256" key="4">
    <source>
        <dbReference type="ARBA" id="ARBA00022651"/>
    </source>
</evidence>
<comment type="catalytic activity">
    <reaction evidence="9">
        <text>feruloyl-polysaccharide + H2O = ferulate + polysaccharide.</text>
        <dbReference type="EC" id="3.1.1.73"/>
    </reaction>
</comment>
<reference evidence="10 11" key="1">
    <citation type="journal article" date="2017" name="Mycologia">
        <title>Bifiguratus adelaidae, gen. et sp. nov., a new member of Mucoromycotina in endophytic and soil-dwelling habitats.</title>
        <authorList>
            <person name="Torres-Cruz T.J."/>
            <person name="Billingsley Tobias T.L."/>
            <person name="Almatruk M."/>
            <person name="Hesse C."/>
            <person name="Kuske C.R."/>
            <person name="Desiro A."/>
            <person name="Benucci G.M."/>
            <person name="Bonito G."/>
            <person name="Stajich J.E."/>
            <person name="Dunlap C."/>
            <person name="Arnold A.E."/>
            <person name="Porras-Alfaro A."/>
        </authorList>
    </citation>
    <scope>NUCLEOTIDE SEQUENCE [LARGE SCALE GENOMIC DNA]</scope>
    <source>
        <strain evidence="10 11">AZ0501</strain>
    </source>
</reference>